<dbReference type="EMBL" id="ML208292">
    <property type="protein sequence ID" value="TFK71865.1"/>
    <property type="molecule type" value="Genomic_DNA"/>
</dbReference>
<sequence>MSSRAFRPSSSFIFVKCAATRSPTLFCQRSLTTAAVVHEEAKSATPKGSTTKLDAKAYGKTLLLPKTTFPLWNDPSKSDNVLRERTCGELYRWQWENAKGPLFVLHDGPPYANGDLHMGHALNKILKDVINRFHVSLGRKVHYVPGWDCHGLPIENKALQELGKDALSVSTSTIRGAARATAIREVASQKEQFKKFGIMADWNSDRNTYRTLDHDYEIRQLKIFQEMVQRGLVYRDYRPVHYSPSSHSALAEAELVFKEDHVSHSVYVKFKLDTVESLRASPPDSLRELLEAGTDVSLLVWTTTPWTLTANMGIAIHNELSYCLLRTTGNGVMILGRDRLGPLAEVFGDELAELEVLGEFSGSSLTGLAYKPIFSEASDTTNLKIVPSSHVTSESGTGMVHCAPAHGAEDYHVFRGLGLLNQKQSMMCHVNSEGRFRPAVADVVGDEVAKDLIGKEVLKGGSKAVVELLEKVGALAKIQKIKHKYPYDWKTNEPIIVMATSQWFANLDNIKHKALNALEDVGFVPSGTRNRLESFIRSRSEWCISRQRSWGVPIPSLHYIPTDQSILSEESLDHILKILDEKGVEYWWEGPVEEFVPPALRASFEGDVNQVWKKGTDTMDVWFDSGTSWSMLRGLEETREGDRRFYADVCLEGSDQHRGWFQSQLLTAVGTKDGEGGDANGILSPYKTLITHGMVLDQHGKKMSKSLGNIISPLVIVDGGKDKKKNPAYGADVLRLWAATVEFWRDMSIGPTVLAQAAESMRKIRNSARFMLGNIGVSGNLERVERKDMGLAERYVMHELYSLEQLALTGYASYDFPKVMNALTHFTNITLSSLYFDITKDSLYADAITSQERRAVVTVLELILKTMTSIIAPVLPHLAEEIHATRYPNDSAPPSVFMTPWKVLNAEWHDPKAAKDMESLLKIRSVVLGLLENARRDKLLKSSLEAQVEILLPPGLDIIGLEENPGGEFVDLLFSQQQFLKTLFIVSEVWVTDEGSLGVDSPDWLYVDTVEIPGLDEDIAIRVRPATNGKCPRCWTYTKAEEDDLCRRCEGVLGV</sequence>
<keyword evidence="2" id="KW-1185">Reference proteome</keyword>
<proteinExistence type="predicted"/>
<accession>A0ACD3B1H5</accession>
<evidence type="ECO:0000313" key="1">
    <source>
        <dbReference type="EMBL" id="TFK71865.1"/>
    </source>
</evidence>
<gene>
    <name evidence="1" type="ORF">BDN72DRAFT_836940</name>
</gene>
<protein>
    <submittedName>
        <fullName evidence="1">Isoleucyl-tRNA synthetase</fullName>
    </submittedName>
</protein>
<evidence type="ECO:0000313" key="2">
    <source>
        <dbReference type="Proteomes" id="UP000308600"/>
    </source>
</evidence>
<reference evidence="1 2" key="1">
    <citation type="journal article" date="2019" name="Nat. Ecol. Evol.">
        <title>Megaphylogeny resolves global patterns of mushroom evolution.</title>
        <authorList>
            <person name="Varga T."/>
            <person name="Krizsan K."/>
            <person name="Foldi C."/>
            <person name="Dima B."/>
            <person name="Sanchez-Garcia M."/>
            <person name="Sanchez-Ramirez S."/>
            <person name="Szollosi G.J."/>
            <person name="Szarkandi J.G."/>
            <person name="Papp V."/>
            <person name="Albert L."/>
            <person name="Andreopoulos W."/>
            <person name="Angelini C."/>
            <person name="Antonin V."/>
            <person name="Barry K.W."/>
            <person name="Bougher N.L."/>
            <person name="Buchanan P."/>
            <person name="Buyck B."/>
            <person name="Bense V."/>
            <person name="Catcheside P."/>
            <person name="Chovatia M."/>
            <person name="Cooper J."/>
            <person name="Damon W."/>
            <person name="Desjardin D."/>
            <person name="Finy P."/>
            <person name="Geml J."/>
            <person name="Haridas S."/>
            <person name="Hughes K."/>
            <person name="Justo A."/>
            <person name="Karasinski D."/>
            <person name="Kautmanova I."/>
            <person name="Kiss B."/>
            <person name="Kocsube S."/>
            <person name="Kotiranta H."/>
            <person name="LaButti K.M."/>
            <person name="Lechner B.E."/>
            <person name="Liimatainen K."/>
            <person name="Lipzen A."/>
            <person name="Lukacs Z."/>
            <person name="Mihaltcheva S."/>
            <person name="Morgado L.N."/>
            <person name="Niskanen T."/>
            <person name="Noordeloos M.E."/>
            <person name="Ohm R.A."/>
            <person name="Ortiz-Santana B."/>
            <person name="Ovrebo C."/>
            <person name="Racz N."/>
            <person name="Riley R."/>
            <person name="Savchenko A."/>
            <person name="Shiryaev A."/>
            <person name="Soop K."/>
            <person name="Spirin V."/>
            <person name="Szebenyi C."/>
            <person name="Tomsovsky M."/>
            <person name="Tulloss R.E."/>
            <person name="Uehling J."/>
            <person name="Grigoriev I.V."/>
            <person name="Vagvolgyi C."/>
            <person name="Papp T."/>
            <person name="Martin F.M."/>
            <person name="Miettinen O."/>
            <person name="Hibbett D.S."/>
            <person name="Nagy L.G."/>
        </authorList>
    </citation>
    <scope>NUCLEOTIDE SEQUENCE [LARGE SCALE GENOMIC DNA]</scope>
    <source>
        <strain evidence="1 2">NL-1719</strain>
    </source>
</reference>
<name>A0ACD3B1H5_9AGAR</name>
<dbReference type="Proteomes" id="UP000308600">
    <property type="component" value="Unassembled WGS sequence"/>
</dbReference>
<organism evidence="1 2">
    <name type="scientific">Pluteus cervinus</name>
    <dbReference type="NCBI Taxonomy" id="181527"/>
    <lineage>
        <taxon>Eukaryota</taxon>
        <taxon>Fungi</taxon>
        <taxon>Dikarya</taxon>
        <taxon>Basidiomycota</taxon>
        <taxon>Agaricomycotina</taxon>
        <taxon>Agaricomycetes</taxon>
        <taxon>Agaricomycetidae</taxon>
        <taxon>Agaricales</taxon>
        <taxon>Pluteineae</taxon>
        <taxon>Pluteaceae</taxon>
        <taxon>Pluteus</taxon>
    </lineage>
</organism>